<name>A0A7W7YC39_9BACT</name>
<dbReference type="InterPro" id="IPR037221">
    <property type="entry name" value="H-type_lectin_dom_sf"/>
</dbReference>
<sequence length="108" mass="11777">MNSSPVPWKVLSANVGVGILTEGWTLDVVYPDSMDARHFVGEVVFDSPFAAPPVVHLGLTGFDVDRRASARLSIKAQKITKLGFQAVITTWDATRVFSVEFEWLAIGA</sequence>
<organism evidence="2 3">
    <name type="scientific">Prosthecobacter vanneervenii</name>
    <dbReference type="NCBI Taxonomy" id="48466"/>
    <lineage>
        <taxon>Bacteria</taxon>
        <taxon>Pseudomonadati</taxon>
        <taxon>Verrucomicrobiota</taxon>
        <taxon>Verrucomicrobiia</taxon>
        <taxon>Verrucomicrobiales</taxon>
        <taxon>Verrucomicrobiaceae</taxon>
        <taxon>Prosthecobacter</taxon>
    </lineage>
</organism>
<reference evidence="2 3" key="1">
    <citation type="submission" date="2020-08" db="EMBL/GenBank/DDBJ databases">
        <title>Genomic Encyclopedia of Type Strains, Phase IV (KMG-IV): sequencing the most valuable type-strain genomes for metagenomic binning, comparative biology and taxonomic classification.</title>
        <authorList>
            <person name="Goeker M."/>
        </authorList>
    </citation>
    <scope>NUCLEOTIDE SEQUENCE [LARGE SCALE GENOMIC DNA]</scope>
    <source>
        <strain evidence="2 3">DSM 12252</strain>
    </source>
</reference>
<dbReference type="GO" id="GO:0045335">
    <property type="term" value="C:phagocytic vesicle"/>
    <property type="evidence" value="ECO:0007669"/>
    <property type="project" value="TreeGrafter"/>
</dbReference>
<dbReference type="GO" id="GO:0030247">
    <property type="term" value="F:polysaccharide binding"/>
    <property type="evidence" value="ECO:0007669"/>
    <property type="project" value="TreeGrafter"/>
</dbReference>
<comment type="caution">
    <text evidence="2">The sequence shown here is derived from an EMBL/GenBank/DDBJ whole genome shotgun (WGS) entry which is preliminary data.</text>
</comment>
<dbReference type="EMBL" id="JACHIG010000006">
    <property type="protein sequence ID" value="MBB5033384.1"/>
    <property type="molecule type" value="Genomic_DNA"/>
</dbReference>
<dbReference type="GO" id="GO:0070492">
    <property type="term" value="F:oligosaccharide binding"/>
    <property type="evidence" value="ECO:0007669"/>
    <property type="project" value="TreeGrafter"/>
</dbReference>
<dbReference type="Gene3D" id="2.60.40.2080">
    <property type="match status" value="1"/>
</dbReference>
<dbReference type="AlphaFoldDB" id="A0A7W7YC39"/>
<protein>
    <recommendedName>
        <fullName evidence="1">H-type lectin domain-containing protein</fullName>
    </recommendedName>
</protein>
<evidence type="ECO:0000259" key="1">
    <source>
        <dbReference type="Pfam" id="PF09458"/>
    </source>
</evidence>
<dbReference type="InterPro" id="IPR019019">
    <property type="entry name" value="H-type_lectin_domain"/>
</dbReference>
<dbReference type="PANTHER" id="PTHR46938">
    <property type="entry name" value="DISCOIDIN-1 SUBUNIT A-RELATED-RELATED"/>
    <property type="match status" value="1"/>
</dbReference>
<evidence type="ECO:0000313" key="2">
    <source>
        <dbReference type="EMBL" id="MBB5033384.1"/>
    </source>
</evidence>
<dbReference type="GO" id="GO:0098609">
    <property type="term" value="P:cell-cell adhesion"/>
    <property type="evidence" value="ECO:0007669"/>
    <property type="project" value="TreeGrafter"/>
</dbReference>
<gene>
    <name evidence="2" type="ORF">HNQ65_002972</name>
</gene>
<proteinExistence type="predicted"/>
<dbReference type="SUPFAM" id="SSF141086">
    <property type="entry name" value="Agglutinin HPA-like"/>
    <property type="match status" value="1"/>
</dbReference>
<evidence type="ECO:0000313" key="3">
    <source>
        <dbReference type="Proteomes" id="UP000590740"/>
    </source>
</evidence>
<dbReference type="GO" id="GO:0098636">
    <property type="term" value="C:protein complex involved in cell adhesion"/>
    <property type="evidence" value="ECO:0007669"/>
    <property type="project" value="TreeGrafter"/>
</dbReference>
<accession>A0A7W7YC39</accession>
<dbReference type="GO" id="GO:0046871">
    <property type="term" value="F:N-acetylgalactosamine binding"/>
    <property type="evidence" value="ECO:0007669"/>
    <property type="project" value="TreeGrafter"/>
</dbReference>
<dbReference type="InterPro" id="IPR052487">
    <property type="entry name" value="Galactose-binding_lectin"/>
</dbReference>
<dbReference type="GO" id="GO:0009986">
    <property type="term" value="C:cell surface"/>
    <property type="evidence" value="ECO:0007669"/>
    <property type="project" value="TreeGrafter"/>
</dbReference>
<dbReference type="Proteomes" id="UP000590740">
    <property type="component" value="Unassembled WGS sequence"/>
</dbReference>
<feature type="domain" description="H-type lectin" evidence="1">
    <location>
        <begin position="42"/>
        <end position="106"/>
    </location>
</feature>
<dbReference type="RefSeq" id="WP_184340316.1">
    <property type="nucleotide sequence ID" value="NZ_JACHIG010000006.1"/>
</dbReference>
<dbReference type="Pfam" id="PF09458">
    <property type="entry name" value="H_lectin"/>
    <property type="match status" value="1"/>
</dbReference>
<keyword evidence="3" id="KW-1185">Reference proteome</keyword>